<reference evidence="1" key="1">
    <citation type="submission" date="2022-02" db="EMBL/GenBank/DDBJ databases">
        <title>Towards deciphering the DNA virus diversity associated with rodent species in the families Cricetidae and Heteromyidae.</title>
        <authorList>
            <person name="Lund M."/>
            <person name="Larsen B.B."/>
            <person name="Gryseels S."/>
            <person name="Kraberger S."/>
            <person name="Rowsey D.M."/>
            <person name="Steger L."/>
            <person name="Yule K.M."/>
            <person name="Upham N.S."/>
            <person name="Worobey M."/>
            <person name="Van Doorslaer K."/>
            <person name="Varsani A."/>
        </authorList>
    </citation>
    <scope>NUCLEOTIDE SEQUENCE</scope>
    <source>
        <strain evidence="1">UA08Rod_5365</strain>
    </source>
</reference>
<proteinExistence type="predicted"/>
<protein>
    <submittedName>
        <fullName evidence="1">Uncharacterized protein</fullName>
    </submittedName>
</protein>
<name>A0A976R806_9VIRU</name>
<dbReference type="EMBL" id="OM869549">
    <property type="protein sequence ID" value="UPW41145.1"/>
    <property type="molecule type" value="Genomic_DNA"/>
</dbReference>
<evidence type="ECO:0000313" key="1">
    <source>
        <dbReference type="EMBL" id="UPW41145.1"/>
    </source>
</evidence>
<organism evidence="1">
    <name type="scientific">Sigmofec virus UA08Rod_5365</name>
    <dbReference type="NCBI Taxonomy" id="2929422"/>
    <lineage>
        <taxon>Viruses</taxon>
        <taxon>Monodnaviria</taxon>
        <taxon>Sangervirae</taxon>
        <taxon>Phixviricota</taxon>
        <taxon>Malgrandaviricetes</taxon>
        <taxon>Petitvirales</taxon>
        <taxon>Microviridae</taxon>
    </lineage>
</organism>
<sequence>MKEKAITILYDKWGEAEIERMKLLKKVWVQDTIINDIKEKLKKYGEQELRRMDEERLFESAQLGSCIGDRSYHWIDGLKL</sequence>
<accession>A0A976R806</accession>